<evidence type="ECO:0000313" key="3">
    <source>
        <dbReference type="Proteomes" id="UP000092154"/>
    </source>
</evidence>
<sequence>MVQARWLLCSTPRSKSSSSKTEERHLPQDITTSAKLRENNDHVCIVRRDVRDDSDVIGVVKVKRTKDHKSIDVDHAPPSPSNPEPRLKRSKTFRARASSALKLIKNVSLSRGELYGLISLKLFGL</sequence>
<keyword evidence="3" id="KW-1185">Reference proteome</keyword>
<gene>
    <name evidence="2" type="ORF">K503DRAFT_119583</name>
</gene>
<feature type="compositionally biased region" description="Low complexity" evidence="1">
    <location>
        <begin position="10"/>
        <end position="19"/>
    </location>
</feature>
<proteinExistence type="predicted"/>
<evidence type="ECO:0000256" key="1">
    <source>
        <dbReference type="SAM" id="MobiDB-lite"/>
    </source>
</evidence>
<organism evidence="2 3">
    <name type="scientific">Rhizopogon vinicolor AM-OR11-026</name>
    <dbReference type="NCBI Taxonomy" id="1314800"/>
    <lineage>
        <taxon>Eukaryota</taxon>
        <taxon>Fungi</taxon>
        <taxon>Dikarya</taxon>
        <taxon>Basidiomycota</taxon>
        <taxon>Agaricomycotina</taxon>
        <taxon>Agaricomycetes</taxon>
        <taxon>Agaricomycetidae</taxon>
        <taxon>Boletales</taxon>
        <taxon>Suillineae</taxon>
        <taxon>Rhizopogonaceae</taxon>
        <taxon>Rhizopogon</taxon>
    </lineage>
</organism>
<dbReference type="Proteomes" id="UP000092154">
    <property type="component" value="Unassembled WGS sequence"/>
</dbReference>
<protein>
    <submittedName>
        <fullName evidence="2">Uncharacterized protein</fullName>
    </submittedName>
</protein>
<dbReference type="AlphaFoldDB" id="A0A1B7MET2"/>
<dbReference type="EMBL" id="KV449597">
    <property type="protein sequence ID" value="OAX31106.1"/>
    <property type="molecule type" value="Genomic_DNA"/>
</dbReference>
<dbReference type="InParanoid" id="A0A1B7MET2"/>
<accession>A0A1B7MET2</accession>
<evidence type="ECO:0000313" key="2">
    <source>
        <dbReference type="EMBL" id="OAX31106.1"/>
    </source>
</evidence>
<feature type="region of interest" description="Disordered" evidence="1">
    <location>
        <begin position="1"/>
        <end position="30"/>
    </location>
</feature>
<reference evidence="2 3" key="1">
    <citation type="submission" date="2016-06" db="EMBL/GenBank/DDBJ databases">
        <title>Comparative genomics of the ectomycorrhizal sister species Rhizopogon vinicolor and Rhizopogon vesiculosus (Basidiomycota: Boletales) reveals a divergence of the mating type B locus.</title>
        <authorList>
            <consortium name="DOE Joint Genome Institute"/>
            <person name="Mujic A.B."/>
            <person name="Kuo A."/>
            <person name="Tritt A."/>
            <person name="Lipzen A."/>
            <person name="Chen C."/>
            <person name="Johnson J."/>
            <person name="Sharma A."/>
            <person name="Barry K."/>
            <person name="Grigoriev I.V."/>
            <person name="Spatafora J.W."/>
        </authorList>
    </citation>
    <scope>NUCLEOTIDE SEQUENCE [LARGE SCALE GENOMIC DNA]</scope>
    <source>
        <strain evidence="2 3">AM-OR11-026</strain>
    </source>
</reference>
<dbReference type="OrthoDB" id="10522418at2759"/>
<feature type="region of interest" description="Disordered" evidence="1">
    <location>
        <begin position="67"/>
        <end position="92"/>
    </location>
</feature>
<name>A0A1B7MET2_9AGAM</name>